<evidence type="ECO:0000256" key="5">
    <source>
        <dbReference type="SAM" id="MobiDB-lite"/>
    </source>
</evidence>
<comment type="subcellular location">
    <subcellularLocation>
        <location evidence="2">Cytoplasm</location>
    </subcellularLocation>
    <subcellularLocation>
        <location evidence="1">Nucleus</location>
    </subcellularLocation>
</comment>
<evidence type="ECO:0000256" key="6">
    <source>
        <dbReference type="SAM" id="Phobius"/>
    </source>
</evidence>
<accession>A0AAD5LGJ5</accession>
<evidence type="ECO:0000256" key="2">
    <source>
        <dbReference type="ARBA" id="ARBA00004496"/>
    </source>
</evidence>
<dbReference type="InterPro" id="IPR044159">
    <property type="entry name" value="IQM"/>
</dbReference>
<dbReference type="EMBL" id="JAKCXM010000256">
    <property type="protein sequence ID" value="KAJ0397350.1"/>
    <property type="molecule type" value="Genomic_DNA"/>
</dbReference>
<dbReference type="PANTHER" id="PTHR31250">
    <property type="entry name" value="IQ DOMAIN-CONTAINING PROTEIN IQM3"/>
    <property type="match status" value="1"/>
</dbReference>
<dbReference type="PANTHER" id="PTHR31250:SF27">
    <property type="entry name" value="IQ DOMAIN-CONTAINING PROTEIN IQM5"/>
    <property type="match status" value="1"/>
</dbReference>
<evidence type="ECO:0000256" key="4">
    <source>
        <dbReference type="ARBA" id="ARBA00023242"/>
    </source>
</evidence>
<dbReference type="GO" id="GO:0005737">
    <property type="term" value="C:cytoplasm"/>
    <property type="evidence" value="ECO:0007669"/>
    <property type="project" value="UniProtKB-SubCell"/>
</dbReference>
<evidence type="ECO:0000313" key="7">
    <source>
        <dbReference type="EMBL" id="KAJ0397350.1"/>
    </source>
</evidence>
<comment type="caution">
    <text evidence="7">The sequence shown here is derived from an EMBL/GenBank/DDBJ whole genome shotgun (WGS) entry which is preliminary data.</text>
</comment>
<gene>
    <name evidence="7" type="ORF">P43SY_008169</name>
</gene>
<evidence type="ECO:0000256" key="1">
    <source>
        <dbReference type="ARBA" id="ARBA00004123"/>
    </source>
</evidence>
<feature type="transmembrane region" description="Helical" evidence="6">
    <location>
        <begin position="51"/>
        <end position="70"/>
    </location>
</feature>
<feature type="transmembrane region" description="Helical" evidence="6">
    <location>
        <begin position="12"/>
        <end position="30"/>
    </location>
</feature>
<dbReference type="GO" id="GO:0005634">
    <property type="term" value="C:nucleus"/>
    <property type="evidence" value="ECO:0007669"/>
    <property type="project" value="UniProtKB-SubCell"/>
</dbReference>
<feature type="region of interest" description="Disordered" evidence="5">
    <location>
        <begin position="521"/>
        <end position="542"/>
    </location>
</feature>
<organism evidence="7 8">
    <name type="scientific">Pythium insidiosum</name>
    <name type="common">Pythiosis disease agent</name>
    <dbReference type="NCBI Taxonomy" id="114742"/>
    <lineage>
        <taxon>Eukaryota</taxon>
        <taxon>Sar</taxon>
        <taxon>Stramenopiles</taxon>
        <taxon>Oomycota</taxon>
        <taxon>Peronosporomycetes</taxon>
        <taxon>Pythiales</taxon>
        <taxon>Pythiaceae</taxon>
        <taxon>Pythium</taxon>
    </lineage>
</organism>
<keyword evidence="4" id="KW-0539">Nucleus</keyword>
<protein>
    <recommendedName>
        <fullName evidence="9">LicD family protein</fullName>
    </recommendedName>
</protein>
<dbReference type="Proteomes" id="UP001209570">
    <property type="component" value="Unassembled WGS sequence"/>
</dbReference>
<evidence type="ECO:0000256" key="3">
    <source>
        <dbReference type="ARBA" id="ARBA00022490"/>
    </source>
</evidence>
<keyword evidence="6" id="KW-0472">Membrane</keyword>
<keyword evidence="6" id="KW-1133">Transmembrane helix</keyword>
<dbReference type="AlphaFoldDB" id="A0AAD5LGJ5"/>
<name>A0AAD5LGJ5_PYTIN</name>
<evidence type="ECO:0000313" key="8">
    <source>
        <dbReference type="Proteomes" id="UP001209570"/>
    </source>
</evidence>
<keyword evidence="6" id="KW-0812">Transmembrane</keyword>
<evidence type="ECO:0008006" key="9">
    <source>
        <dbReference type="Google" id="ProtNLM"/>
    </source>
</evidence>
<sequence>MTVLLPSSVAQSNLPLLIAVVPAAAIAALGHPSWRHLPVIAAVSRSRHAGGVLAALLWLTAALVVLGVSLEKYHGNGCPNSVVFQLEISALARWVYELCARHNVPYWLVFGNILFVLRRQNRIPVGDTDSDIAIVKKDFFDRFGSVQNFTTVAQEDATRELGASVFIDYIPERELLQIFLNRELIGSHADIWFYEPEGRDARTGDPQWLVNRDRTIRAKEIPYSEIMPLAKDSAVFLDTPVTMPRHPEFLARAEYGASFMTPLTTRLECMENLWNGTVVGSRWRQLRLLLQQILRHETVDNQQGAPLLLLHPDFWLEAVDKQHRYGLHLRAFHDAWKRDMASLSPLHYDDRDRSFFYWLDHGRGAQLELPECSRAALHHKCVAYCINDTERSEFEVNIARHGTVVSGASVRLEYAASQRAVHTDTGSKWIFVLTRDARLYVARKRKGHFHHSSFLAGAPIAAAGKIYVRDGRIRAIEPHSGHFKPTLENLTFLRQVLATKGYDLQTIRFIKPKKWNGVWPYSTPSEEDDLGDDQLASDSDDP</sequence>
<keyword evidence="3" id="KW-0963">Cytoplasm</keyword>
<proteinExistence type="predicted"/>
<keyword evidence="8" id="KW-1185">Reference proteome</keyword>
<reference evidence="7" key="1">
    <citation type="submission" date="2021-12" db="EMBL/GenBank/DDBJ databases">
        <title>Prjna785345.</title>
        <authorList>
            <person name="Rujirawat T."/>
            <person name="Krajaejun T."/>
        </authorList>
    </citation>
    <scope>NUCLEOTIDE SEQUENCE</scope>
    <source>
        <strain evidence="7">Pi057C3</strain>
    </source>
</reference>